<reference evidence="3" key="1">
    <citation type="submission" date="2020-03" db="EMBL/GenBank/DDBJ databases">
        <title>The deep terrestrial virosphere.</title>
        <authorList>
            <person name="Holmfeldt K."/>
            <person name="Nilsson E."/>
            <person name="Simone D."/>
            <person name="Lopez-Fernandez M."/>
            <person name="Wu X."/>
            <person name="de Brujin I."/>
            <person name="Lundin D."/>
            <person name="Andersson A."/>
            <person name="Bertilsson S."/>
            <person name="Dopson M."/>
        </authorList>
    </citation>
    <scope>NUCLEOTIDE SEQUENCE</scope>
    <source>
        <strain evidence="3">MM415A01931</strain>
        <strain evidence="2">MM415B02005</strain>
    </source>
</reference>
<organism evidence="3">
    <name type="scientific">viral metagenome</name>
    <dbReference type="NCBI Taxonomy" id="1070528"/>
    <lineage>
        <taxon>unclassified sequences</taxon>
        <taxon>metagenomes</taxon>
        <taxon>organismal metagenomes</taxon>
    </lineage>
</organism>
<evidence type="ECO:0000313" key="2">
    <source>
        <dbReference type="EMBL" id="QJA55685.1"/>
    </source>
</evidence>
<name>A0A6M3K1W5_9ZZZZ</name>
<dbReference type="EMBL" id="MT142119">
    <property type="protein sequence ID" value="QJA74755.1"/>
    <property type="molecule type" value="Genomic_DNA"/>
</dbReference>
<sequence>MNVYGSDRVLLYNVEPWRELGFGVANFGDNIGTVSFPLWRLADEIGKVQLYVMTHIDAQRTAPPSINTVKRVAKLLNRIQTVLAGRLKQDADQRLEEGHATATVLPWSIHPVPFFNSMVLRNAWLKEYNSLTMIALTNFYQHSDNNLALTVTKAFAQDVWQYFQEIKMYLGMELLLLPKDTVQPETFIFTDEHFGNYNPSLVTFNFESLDTPGPIESRVTEDAIRPLFEGIPATMIIDALAQYPISGDLGYSGGALRGGAEAPGSGGAAVGPAGGTIGQPTI</sequence>
<accession>A0A6M3K1W5</accession>
<dbReference type="EMBL" id="MT141173">
    <property type="protein sequence ID" value="QJA55685.1"/>
    <property type="molecule type" value="Genomic_DNA"/>
</dbReference>
<protein>
    <submittedName>
        <fullName evidence="3">Uncharacterized protein</fullName>
    </submittedName>
</protein>
<feature type="region of interest" description="Disordered" evidence="1">
    <location>
        <begin position="262"/>
        <end position="282"/>
    </location>
</feature>
<gene>
    <name evidence="3" type="ORF">MM415A01931_0006</name>
    <name evidence="2" type="ORF">MM415B02005_0007</name>
</gene>
<dbReference type="AlphaFoldDB" id="A0A6M3K1W5"/>
<proteinExistence type="predicted"/>
<feature type="compositionally biased region" description="Gly residues" evidence="1">
    <location>
        <begin position="264"/>
        <end position="282"/>
    </location>
</feature>
<evidence type="ECO:0000256" key="1">
    <source>
        <dbReference type="SAM" id="MobiDB-lite"/>
    </source>
</evidence>
<evidence type="ECO:0000313" key="3">
    <source>
        <dbReference type="EMBL" id="QJA74755.1"/>
    </source>
</evidence>